<evidence type="ECO:0000313" key="4">
    <source>
        <dbReference type="Proteomes" id="UP000078561"/>
    </source>
</evidence>
<dbReference type="InParanoid" id="A0A168MXC4"/>
<dbReference type="Proteomes" id="UP000078561">
    <property type="component" value="Unassembled WGS sequence"/>
</dbReference>
<protein>
    <recommendedName>
        <fullName evidence="2">ISXO2-like transposase domain-containing protein</fullName>
    </recommendedName>
</protein>
<keyword evidence="4" id="KW-1185">Reference proteome</keyword>
<sequence>MEQLSTFSGVSPNTVRELVRNLYYALEESLPDEYLEVGGRNDDGSPIIVEIDESKFGKVKYHHGHRVEGVWVVGGVQLTSQRRFFACTVSDRSQATMKDIITRFVRRGSIIRTDFWGGYLGLEDWGQEYTHQRVNHSEEYVTFDWVHTNTIEGTWNGIKMLVQARHRTVEAMPWRLVEFIWRRVHQGNHWNALLDTLANVEFDGLIGDVAPVQFIPNGRRVPAFTQHRREEEEEEQLRNTRRRVHSPVVTSDSNSESSESSEGDDSDDFNWHQ</sequence>
<feature type="region of interest" description="Disordered" evidence="1">
    <location>
        <begin position="226"/>
        <end position="273"/>
    </location>
</feature>
<dbReference type="PANTHER" id="PTHR47163:SF3">
    <property type="entry name" value="PROTEIN CBG18017"/>
    <property type="match status" value="1"/>
</dbReference>
<gene>
    <name evidence="3" type="primary">ABSGL_05000.1 scaffold 6267</name>
</gene>
<dbReference type="InterPro" id="IPR024445">
    <property type="entry name" value="Tnp_ISXO2-like"/>
</dbReference>
<dbReference type="Pfam" id="PF12762">
    <property type="entry name" value="DDE_Tnp_IS1595"/>
    <property type="match status" value="1"/>
</dbReference>
<organism evidence="3">
    <name type="scientific">Absidia glauca</name>
    <name type="common">Pin mould</name>
    <dbReference type="NCBI Taxonomy" id="4829"/>
    <lineage>
        <taxon>Eukaryota</taxon>
        <taxon>Fungi</taxon>
        <taxon>Fungi incertae sedis</taxon>
        <taxon>Mucoromycota</taxon>
        <taxon>Mucoromycotina</taxon>
        <taxon>Mucoromycetes</taxon>
        <taxon>Mucorales</taxon>
        <taxon>Cunninghamellaceae</taxon>
        <taxon>Absidia</taxon>
    </lineage>
</organism>
<evidence type="ECO:0000256" key="1">
    <source>
        <dbReference type="SAM" id="MobiDB-lite"/>
    </source>
</evidence>
<dbReference type="OrthoDB" id="2278611at2759"/>
<evidence type="ECO:0000259" key="2">
    <source>
        <dbReference type="SMART" id="SM01126"/>
    </source>
</evidence>
<dbReference type="OMA" id="EYTHQRV"/>
<reference evidence="3" key="1">
    <citation type="submission" date="2016-04" db="EMBL/GenBank/DDBJ databases">
        <authorList>
            <person name="Evans L.H."/>
            <person name="Alamgir A."/>
            <person name="Owens N."/>
            <person name="Weber N.D."/>
            <person name="Virtaneva K."/>
            <person name="Barbian K."/>
            <person name="Babar A."/>
            <person name="Rosenke K."/>
        </authorList>
    </citation>
    <scope>NUCLEOTIDE SEQUENCE [LARGE SCALE GENOMIC DNA]</scope>
    <source>
        <strain evidence="3">CBS 101.48</strain>
    </source>
</reference>
<feature type="domain" description="ISXO2-like transposase" evidence="2">
    <location>
        <begin position="48"/>
        <end position="177"/>
    </location>
</feature>
<dbReference type="PANTHER" id="PTHR47163">
    <property type="entry name" value="DDE_TNP_IS1595 DOMAIN-CONTAINING PROTEIN"/>
    <property type="match status" value="1"/>
</dbReference>
<proteinExistence type="predicted"/>
<name>A0A168MXC4_ABSGL</name>
<dbReference type="AlphaFoldDB" id="A0A168MXC4"/>
<dbReference type="InterPro" id="IPR053164">
    <property type="entry name" value="IS1016-like_transposase"/>
</dbReference>
<dbReference type="SMART" id="SM01126">
    <property type="entry name" value="DDE_Tnp_IS1595"/>
    <property type="match status" value="1"/>
</dbReference>
<feature type="compositionally biased region" description="Acidic residues" evidence="1">
    <location>
        <begin position="259"/>
        <end position="273"/>
    </location>
</feature>
<accession>A0A168MXC4</accession>
<evidence type="ECO:0000313" key="3">
    <source>
        <dbReference type="EMBL" id="SAL99387.1"/>
    </source>
</evidence>
<dbReference type="EMBL" id="LT552694">
    <property type="protein sequence ID" value="SAL99387.1"/>
    <property type="molecule type" value="Genomic_DNA"/>
</dbReference>